<dbReference type="EMBL" id="FR682001">
    <property type="protein sequence ID" value="CBW45765.1"/>
    <property type="molecule type" value="Genomic_DNA"/>
</dbReference>
<feature type="compositionally biased region" description="Low complexity" evidence="5">
    <location>
        <begin position="262"/>
        <end position="275"/>
    </location>
</feature>
<dbReference type="Pfam" id="PF21935">
    <property type="entry name" value="TetR_C_45"/>
    <property type="match status" value="1"/>
</dbReference>
<name>D9UBW8_STRPR</name>
<proteinExistence type="predicted"/>
<gene>
    <name evidence="7" type="primary">papR3</name>
</gene>
<dbReference type="AlphaFoldDB" id="D9UBW8"/>
<evidence type="ECO:0000259" key="6">
    <source>
        <dbReference type="PROSITE" id="PS50977"/>
    </source>
</evidence>
<dbReference type="NCBIfam" id="NF041196">
    <property type="entry name" value="ScbR_bind_reg"/>
    <property type="match status" value="1"/>
</dbReference>
<evidence type="ECO:0000256" key="3">
    <source>
        <dbReference type="ARBA" id="ARBA00023163"/>
    </source>
</evidence>
<feature type="region of interest" description="Disordered" evidence="5">
    <location>
        <begin position="1"/>
        <end position="67"/>
    </location>
</feature>
<dbReference type="SUPFAM" id="SSF46689">
    <property type="entry name" value="Homeodomain-like"/>
    <property type="match status" value="1"/>
</dbReference>
<dbReference type="PANTHER" id="PTHR30055">
    <property type="entry name" value="HTH-TYPE TRANSCRIPTIONAL REGULATOR RUTR"/>
    <property type="match status" value="1"/>
</dbReference>
<dbReference type="SUPFAM" id="SSF48498">
    <property type="entry name" value="Tetracyclin repressor-like, C-terminal domain"/>
    <property type="match status" value="1"/>
</dbReference>
<dbReference type="InterPro" id="IPR009057">
    <property type="entry name" value="Homeodomain-like_sf"/>
</dbReference>
<protein>
    <submittedName>
        <fullName evidence="7">TetR-type regulator</fullName>
    </submittedName>
</protein>
<evidence type="ECO:0000256" key="5">
    <source>
        <dbReference type="SAM" id="MobiDB-lite"/>
    </source>
</evidence>
<reference evidence="7" key="2">
    <citation type="journal article" date="2011" name="Microb. Biotechnol.">
        <title>Characterization of the 'pristinamycin supercluster' of Streptomyces pristinaespiralis.</title>
        <authorList>
            <person name="Mast Y."/>
            <person name="Weber T."/>
            <person name="Golz M."/>
            <person name="Ort-Winklbauer R."/>
            <person name="Gondran A."/>
            <person name="Wohlleben W."/>
            <person name="Schinko E."/>
        </authorList>
    </citation>
    <scope>NUCLEOTIDE SEQUENCE</scope>
    <source>
        <strain evidence="7">Pr11</strain>
    </source>
</reference>
<evidence type="ECO:0000313" key="7">
    <source>
        <dbReference type="EMBL" id="CBW45765.1"/>
    </source>
</evidence>
<feature type="DNA-binding region" description="H-T-H motif" evidence="4">
    <location>
        <begin position="89"/>
        <end position="108"/>
    </location>
</feature>
<dbReference type="PROSITE" id="PS50977">
    <property type="entry name" value="HTH_TETR_2"/>
    <property type="match status" value="1"/>
</dbReference>
<accession>D9UBW8</accession>
<evidence type="ECO:0000256" key="1">
    <source>
        <dbReference type="ARBA" id="ARBA00023015"/>
    </source>
</evidence>
<sequence>MRHAARDPHGRTDHTARPDLGRGNHPRAAGAQAPGVTRGKGRPENKEGRQVNGEEKGETGMQARSERTRRRLVLAGAQMFDRYGYASATLGQIAGAAGMTKGALYFHFASKEGLADAVQERGRQLLCDFVQQQWEAGAAPLQALIDLTHWLADALYQDPVVRAGLRITNERAGRHPAATDFHQTWITEVLRLLGQAAAAGDLREDAAGEGGQSLLTAAVCGIGVLAGTGLTPTELAHRVHALWQPLLPALVPPGHTPRYRTHPPTTTHTRPAHAA</sequence>
<dbReference type="GO" id="GO:0000976">
    <property type="term" value="F:transcription cis-regulatory region binding"/>
    <property type="evidence" value="ECO:0007669"/>
    <property type="project" value="TreeGrafter"/>
</dbReference>
<dbReference type="InterPro" id="IPR050109">
    <property type="entry name" value="HTH-type_TetR-like_transc_reg"/>
</dbReference>
<reference evidence="7" key="1">
    <citation type="submission" date="2010-06" db="EMBL/GenBank/DDBJ databases">
        <authorList>
            <person name="Mast Y.J."/>
        </authorList>
    </citation>
    <scope>NUCLEOTIDE SEQUENCE</scope>
    <source>
        <strain evidence="7">Pr11</strain>
    </source>
</reference>
<feature type="compositionally biased region" description="Basic and acidic residues" evidence="5">
    <location>
        <begin position="1"/>
        <end position="22"/>
    </location>
</feature>
<dbReference type="SMR" id="D9UBW8"/>
<dbReference type="PRINTS" id="PR00455">
    <property type="entry name" value="HTHTETR"/>
</dbReference>
<dbReference type="GO" id="GO:0003700">
    <property type="term" value="F:DNA-binding transcription factor activity"/>
    <property type="evidence" value="ECO:0007669"/>
    <property type="project" value="TreeGrafter"/>
</dbReference>
<feature type="domain" description="HTH tetR-type" evidence="6">
    <location>
        <begin position="66"/>
        <end position="126"/>
    </location>
</feature>
<dbReference type="InterPro" id="IPR001647">
    <property type="entry name" value="HTH_TetR"/>
</dbReference>
<dbReference type="Pfam" id="PF00440">
    <property type="entry name" value="TetR_N"/>
    <property type="match status" value="1"/>
</dbReference>
<feature type="compositionally biased region" description="Basic and acidic residues" evidence="5">
    <location>
        <begin position="41"/>
        <end position="58"/>
    </location>
</feature>
<keyword evidence="2 4" id="KW-0238">DNA-binding</keyword>
<organism evidence="7">
    <name type="scientific">Streptomyces pristinaespiralis</name>
    <dbReference type="NCBI Taxonomy" id="38300"/>
    <lineage>
        <taxon>Bacteria</taxon>
        <taxon>Bacillati</taxon>
        <taxon>Actinomycetota</taxon>
        <taxon>Actinomycetes</taxon>
        <taxon>Kitasatosporales</taxon>
        <taxon>Streptomycetaceae</taxon>
        <taxon>Streptomyces</taxon>
    </lineage>
</organism>
<keyword evidence="3" id="KW-0804">Transcription</keyword>
<feature type="region of interest" description="Disordered" evidence="5">
    <location>
        <begin position="254"/>
        <end position="275"/>
    </location>
</feature>
<dbReference type="InterPro" id="IPR054126">
    <property type="entry name" value="CprB_TetR_C"/>
</dbReference>
<dbReference type="InterPro" id="IPR036271">
    <property type="entry name" value="Tet_transcr_reg_TetR-rel_C_sf"/>
</dbReference>
<dbReference type="PANTHER" id="PTHR30055:SF234">
    <property type="entry name" value="HTH-TYPE TRANSCRIPTIONAL REGULATOR BETI"/>
    <property type="match status" value="1"/>
</dbReference>
<keyword evidence="1" id="KW-0805">Transcription regulation</keyword>
<evidence type="ECO:0000256" key="4">
    <source>
        <dbReference type="PROSITE-ProRule" id="PRU00335"/>
    </source>
</evidence>
<dbReference type="InterPro" id="IPR047923">
    <property type="entry name" value="ArpA-like"/>
</dbReference>
<dbReference type="Gene3D" id="1.10.357.10">
    <property type="entry name" value="Tetracycline Repressor, domain 2"/>
    <property type="match status" value="1"/>
</dbReference>
<evidence type="ECO:0000256" key="2">
    <source>
        <dbReference type="ARBA" id="ARBA00023125"/>
    </source>
</evidence>